<proteinExistence type="predicted"/>
<dbReference type="InterPro" id="IPR043502">
    <property type="entry name" value="DNA/RNA_pol_sf"/>
</dbReference>
<accession>A0AAV0WMK5</accession>
<evidence type="ECO:0008006" key="3">
    <source>
        <dbReference type="Google" id="ProtNLM"/>
    </source>
</evidence>
<organism evidence="1 2">
    <name type="scientific">Macrosiphum euphorbiae</name>
    <name type="common">potato aphid</name>
    <dbReference type="NCBI Taxonomy" id="13131"/>
    <lineage>
        <taxon>Eukaryota</taxon>
        <taxon>Metazoa</taxon>
        <taxon>Ecdysozoa</taxon>
        <taxon>Arthropoda</taxon>
        <taxon>Hexapoda</taxon>
        <taxon>Insecta</taxon>
        <taxon>Pterygota</taxon>
        <taxon>Neoptera</taxon>
        <taxon>Paraneoptera</taxon>
        <taxon>Hemiptera</taxon>
        <taxon>Sternorrhyncha</taxon>
        <taxon>Aphidomorpha</taxon>
        <taxon>Aphidoidea</taxon>
        <taxon>Aphididae</taxon>
        <taxon>Macrosiphini</taxon>
        <taxon>Macrosiphum</taxon>
    </lineage>
</organism>
<keyword evidence="2" id="KW-1185">Reference proteome</keyword>
<dbReference type="Proteomes" id="UP001160148">
    <property type="component" value="Unassembled WGS sequence"/>
</dbReference>
<dbReference type="AlphaFoldDB" id="A0AAV0WMK5"/>
<sequence>MATLESKKNYIVHYRNLQQAIKNGLIVEKVHRVIQFNQSGWLAEYILLNTNLRKNSKNDFESQFFKLMINAVFGKTLESMRHRLKMEIVENLSAVSLENKIIEFCRPIYIGFAVLDVSKSLMYDYHYEVMQKH</sequence>
<protein>
    <recommendedName>
        <fullName evidence="3">DNA-directed DNA polymerase</fullName>
    </recommendedName>
</protein>
<dbReference type="GO" id="GO:0071897">
    <property type="term" value="P:DNA biosynthetic process"/>
    <property type="evidence" value="ECO:0007669"/>
    <property type="project" value="UniProtKB-ARBA"/>
</dbReference>
<gene>
    <name evidence="1" type="ORF">MEUPH1_LOCUS12756</name>
</gene>
<comment type="caution">
    <text evidence="1">The sequence shown here is derived from an EMBL/GenBank/DDBJ whole genome shotgun (WGS) entry which is preliminary data.</text>
</comment>
<dbReference type="SUPFAM" id="SSF56672">
    <property type="entry name" value="DNA/RNA polymerases"/>
    <property type="match status" value="1"/>
</dbReference>
<dbReference type="EMBL" id="CARXXK010000002">
    <property type="protein sequence ID" value="CAI6357091.1"/>
    <property type="molecule type" value="Genomic_DNA"/>
</dbReference>
<evidence type="ECO:0000313" key="1">
    <source>
        <dbReference type="EMBL" id="CAI6357091.1"/>
    </source>
</evidence>
<evidence type="ECO:0000313" key="2">
    <source>
        <dbReference type="Proteomes" id="UP001160148"/>
    </source>
</evidence>
<dbReference type="PANTHER" id="PTHR31511:SF12">
    <property type="entry name" value="RHO TERMINATION FACTOR N-TERMINAL DOMAIN-CONTAINING PROTEIN"/>
    <property type="match status" value="1"/>
</dbReference>
<name>A0AAV0WMK5_9HEMI</name>
<dbReference type="PANTHER" id="PTHR31511">
    <property type="entry name" value="PROTEIN CBG23764"/>
    <property type="match status" value="1"/>
</dbReference>
<reference evidence="1 2" key="1">
    <citation type="submission" date="2023-01" db="EMBL/GenBank/DDBJ databases">
        <authorList>
            <person name="Whitehead M."/>
        </authorList>
    </citation>
    <scope>NUCLEOTIDE SEQUENCE [LARGE SCALE GENOMIC DNA]</scope>
</reference>